<reference evidence="2" key="1">
    <citation type="journal article" date="2011" name="Genome Biol. Evol.">
        <title>Massive genomic decay in Serratia symbiotica, a recently evolved symbiont of aphids.</title>
        <authorList>
            <person name="Burke G.R."/>
            <person name="Moran N.A."/>
        </authorList>
    </citation>
    <scope>NUCLEOTIDE SEQUENCE [LARGE SCALE GENOMIC DNA]</scope>
    <source>
        <strain evidence="2">Tucson</strain>
    </source>
</reference>
<dbReference type="Proteomes" id="UP000013568">
    <property type="component" value="Unassembled WGS sequence"/>
</dbReference>
<feature type="non-terminal residue" evidence="1">
    <location>
        <position position="1"/>
    </location>
</feature>
<proteinExistence type="predicted"/>
<gene>
    <name evidence="1" type="primary">hmuR</name>
    <name evidence="1" type="ORF">SSYM_1283</name>
</gene>
<evidence type="ECO:0000313" key="1">
    <source>
        <dbReference type="EMBL" id="EFW12377.1"/>
    </source>
</evidence>
<dbReference type="AlphaFoldDB" id="E9CLY3"/>
<accession>E9CLY3</accession>
<keyword evidence="1" id="KW-0675">Receptor</keyword>
<dbReference type="HOGENOM" id="CLU_3422128_0_0_6"/>
<sequence>LAASWCYRGRSLHHPRQVRRQFQ</sequence>
<evidence type="ECO:0000313" key="2">
    <source>
        <dbReference type="Proteomes" id="UP000013568"/>
    </source>
</evidence>
<name>E9CLY3_9GAMM</name>
<keyword evidence="2" id="KW-1185">Reference proteome</keyword>
<dbReference type="EMBL" id="GL636109">
    <property type="protein sequence ID" value="EFW12377.1"/>
    <property type="molecule type" value="Genomic_DNA"/>
</dbReference>
<organism evidence="1 2">
    <name type="scientific">Serratia symbiotica str. Tucson</name>
    <dbReference type="NCBI Taxonomy" id="914128"/>
    <lineage>
        <taxon>Bacteria</taxon>
        <taxon>Pseudomonadati</taxon>
        <taxon>Pseudomonadota</taxon>
        <taxon>Gammaproteobacteria</taxon>
        <taxon>Enterobacterales</taxon>
        <taxon>Yersiniaceae</taxon>
        <taxon>Serratia</taxon>
        <taxon>Serratia symbiotica</taxon>
    </lineage>
</organism>
<protein>
    <submittedName>
        <fullName evidence="1">TonB-dependent heme/hemoglobin receptor family protein</fullName>
    </submittedName>
</protein>